<gene>
    <name evidence="4" type="ORF">K431DRAFT_217541</name>
</gene>
<evidence type="ECO:0000256" key="1">
    <source>
        <dbReference type="ARBA" id="ARBA00009934"/>
    </source>
</evidence>
<comment type="caution">
    <text evidence="4">The sequence shown here is derived from an EMBL/GenBank/DDBJ whole genome shotgun (WGS) entry which is preliminary data.</text>
</comment>
<dbReference type="Gene3D" id="3.40.50.880">
    <property type="match status" value="1"/>
</dbReference>
<dbReference type="Proteomes" id="UP000799441">
    <property type="component" value="Unassembled WGS sequence"/>
</dbReference>
<dbReference type="SUPFAM" id="SSF55681">
    <property type="entry name" value="Class II aaRS and biotin synthetases"/>
    <property type="match status" value="1"/>
</dbReference>
<dbReference type="Gene3D" id="3.30.930.10">
    <property type="entry name" value="Bira Bifunctional Protein, Domain 2"/>
    <property type="match status" value="1"/>
</dbReference>
<evidence type="ECO:0000313" key="4">
    <source>
        <dbReference type="EMBL" id="KAF2724561.1"/>
    </source>
</evidence>
<comment type="similarity">
    <text evidence="1">Belongs to the biotin--protein ligase family.</text>
</comment>
<dbReference type="AlphaFoldDB" id="A0A9P4UTB5"/>
<dbReference type="Pfam" id="PF09825">
    <property type="entry name" value="BPL_N"/>
    <property type="match status" value="1"/>
</dbReference>
<dbReference type="InterPro" id="IPR045864">
    <property type="entry name" value="aa-tRNA-synth_II/BPL/LPL"/>
</dbReference>
<dbReference type="NCBIfam" id="TIGR00121">
    <property type="entry name" value="birA_ligase"/>
    <property type="match status" value="1"/>
</dbReference>
<dbReference type="Pfam" id="PF03099">
    <property type="entry name" value="BPL_LplA_LipB"/>
    <property type="match status" value="1"/>
</dbReference>
<keyword evidence="5" id="KW-1185">Reference proteome</keyword>
<protein>
    <submittedName>
        <fullName evidence="4">Class II aaRS and biotin synthetase</fullName>
    </submittedName>
</protein>
<dbReference type="InterPro" id="IPR029062">
    <property type="entry name" value="Class_I_gatase-like"/>
</dbReference>
<dbReference type="InterPro" id="IPR004143">
    <property type="entry name" value="BPL_LPL_catalytic"/>
</dbReference>
<keyword evidence="2" id="KW-0436">Ligase</keyword>
<dbReference type="PROSITE" id="PS51733">
    <property type="entry name" value="BPL_LPL_CATALYTIC"/>
    <property type="match status" value="1"/>
</dbReference>
<evidence type="ECO:0000259" key="3">
    <source>
        <dbReference type="PROSITE" id="PS51733"/>
    </source>
</evidence>
<organism evidence="4 5">
    <name type="scientific">Polychaeton citri CBS 116435</name>
    <dbReference type="NCBI Taxonomy" id="1314669"/>
    <lineage>
        <taxon>Eukaryota</taxon>
        <taxon>Fungi</taxon>
        <taxon>Dikarya</taxon>
        <taxon>Ascomycota</taxon>
        <taxon>Pezizomycotina</taxon>
        <taxon>Dothideomycetes</taxon>
        <taxon>Dothideomycetidae</taxon>
        <taxon>Capnodiales</taxon>
        <taxon>Capnodiaceae</taxon>
        <taxon>Polychaeton</taxon>
    </lineage>
</organism>
<dbReference type="PANTHER" id="PTHR12835">
    <property type="entry name" value="BIOTIN PROTEIN LIGASE"/>
    <property type="match status" value="1"/>
</dbReference>
<dbReference type="InterPro" id="IPR004408">
    <property type="entry name" value="Biotin_CoA_COase_ligase"/>
</dbReference>
<sequence length="704" mass="76639">MAATTNNKRLNVLVYAGNGATTSSVAHATWSLRRLLGPNYAVLTVNGDQILKEPWMATCALLVLPGGADLAYCRTLNGAGNRRIKQYVQNGGSFLGFCAGGYYGCAKCEFEVGSPDKGMEVIGDRELAFFPGVCRGLAFKGFRYQSEAGAKAVKLAIENESFGSGVLLPEMFKAYYNGGGVFVDADKLHDKAIEVLARFEDEVAVDPGEGKAAAVVFSKVGDGRVVLTGPHPEFSAHNLNRHDPTNADYPSLVASLLADEQARMDFMKAVLTKLGLTVSQEVTPVPSLSPLHLSAAKGDDIAELVQSWSEQGILSRDGGGREYIKGENDTFILEPAGDEKWSMAGIAQAVKETLPKAVQESSEPEEKQANIQIANSTPLLGSDTAPKHLIAHEQALPESKETPHFNHHAYFSNLAHFHSLQRAESTIYGKYLLYGEVVTSTQTLIEKNTSLLSHLPTGFTATATTQTAGRGRGTNVWVSPPGTLMFSTVLRHALALSTSAPVTFIQYIAALAIVEGIKGYDNGFQKMPVKLKWPNDIYALEPGVKEERYVKIGGILVNSSYSGGDYTLTLGVGLNATNAAPTTSLSQLLSHFLPQQSAKTQIAPERLLAAILTHFSILYTRFKRTGFDAVFEKKYYEYWLHSEQIVTLENEGGARARVKGISRDWGLLVVEELGWQDRPTGKRWELQSDANSFDFFRGLVRSKR</sequence>
<dbReference type="GO" id="GO:0005737">
    <property type="term" value="C:cytoplasm"/>
    <property type="evidence" value="ECO:0007669"/>
    <property type="project" value="TreeGrafter"/>
</dbReference>
<dbReference type="OrthoDB" id="10250105at2759"/>
<dbReference type="InterPro" id="IPR019197">
    <property type="entry name" value="Biotin-prot_ligase_N"/>
</dbReference>
<name>A0A9P4UTB5_9PEZI</name>
<evidence type="ECO:0000313" key="5">
    <source>
        <dbReference type="Proteomes" id="UP000799441"/>
    </source>
</evidence>
<dbReference type="EMBL" id="MU003771">
    <property type="protein sequence ID" value="KAF2724561.1"/>
    <property type="molecule type" value="Genomic_DNA"/>
</dbReference>
<proteinExistence type="inferred from homology"/>
<accession>A0A9P4UTB5</accession>
<dbReference type="SUPFAM" id="SSF52317">
    <property type="entry name" value="Class I glutamine amidotransferase-like"/>
    <property type="match status" value="1"/>
</dbReference>
<feature type="domain" description="BPL/LPL catalytic" evidence="3">
    <location>
        <begin position="427"/>
        <end position="623"/>
    </location>
</feature>
<dbReference type="PANTHER" id="PTHR12835:SF5">
    <property type="entry name" value="BIOTIN--PROTEIN LIGASE"/>
    <property type="match status" value="1"/>
</dbReference>
<dbReference type="CDD" id="cd03144">
    <property type="entry name" value="GATase1_ScBLP_like"/>
    <property type="match status" value="1"/>
</dbReference>
<evidence type="ECO:0000256" key="2">
    <source>
        <dbReference type="ARBA" id="ARBA00022598"/>
    </source>
</evidence>
<dbReference type="GO" id="GO:0004077">
    <property type="term" value="F:biotin--[biotin carboxyl-carrier protein] ligase activity"/>
    <property type="evidence" value="ECO:0007669"/>
    <property type="project" value="InterPro"/>
</dbReference>
<reference evidence="4" key="1">
    <citation type="journal article" date="2020" name="Stud. Mycol.">
        <title>101 Dothideomycetes genomes: a test case for predicting lifestyles and emergence of pathogens.</title>
        <authorList>
            <person name="Haridas S."/>
            <person name="Albert R."/>
            <person name="Binder M."/>
            <person name="Bloem J."/>
            <person name="Labutti K."/>
            <person name="Salamov A."/>
            <person name="Andreopoulos B."/>
            <person name="Baker S."/>
            <person name="Barry K."/>
            <person name="Bills G."/>
            <person name="Bluhm B."/>
            <person name="Cannon C."/>
            <person name="Castanera R."/>
            <person name="Culley D."/>
            <person name="Daum C."/>
            <person name="Ezra D."/>
            <person name="Gonzalez J."/>
            <person name="Henrissat B."/>
            <person name="Kuo A."/>
            <person name="Liang C."/>
            <person name="Lipzen A."/>
            <person name="Lutzoni F."/>
            <person name="Magnuson J."/>
            <person name="Mondo S."/>
            <person name="Nolan M."/>
            <person name="Ohm R."/>
            <person name="Pangilinan J."/>
            <person name="Park H.-J."/>
            <person name="Ramirez L."/>
            <person name="Alfaro M."/>
            <person name="Sun H."/>
            <person name="Tritt A."/>
            <person name="Yoshinaga Y."/>
            <person name="Zwiers L.-H."/>
            <person name="Turgeon B."/>
            <person name="Goodwin S."/>
            <person name="Spatafora J."/>
            <person name="Crous P."/>
            <person name="Grigoriev I."/>
        </authorList>
    </citation>
    <scope>NUCLEOTIDE SEQUENCE</scope>
    <source>
        <strain evidence="4">CBS 116435</strain>
    </source>
</reference>